<protein>
    <recommendedName>
        <fullName evidence="3">STAS domain-containing protein</fullName>
    </recommendedName>
</protein>
<name>A0ABP9WV62_9CHLR</name>
<accession>A0ABP9WV62</accession>
<dbReference type="RefSeq" id="WP_345720112.1">
    <property type="nucleotide sequence ID" value="NZ_BAABRU010000001.1"/>
</dbReference>
<gene>
    <name evidence="4" type="ORF">Hgul01_00240</name>
</gene>
<keyword evidence="2" id="KW-0812">Transmembrane</keyword>
<dbReference type="InterPro" id="IPR002645">
    <property type="entry name" value="STAS_dom"/>
</dbReference>
<dbReference type="PANTHER" id="PTHR33745">
    <property type="entry name" value="RSBT ANTAGONIST PROTEIN RSBS-RELATED"/>
    <property type="match status" value="1"/>
</dbReference>
<dbReference type="CDD" id="cd07041">
    <property type="entry name" value="STAS_RsbR_RsbS_like"/>
    <property type="match status" value="1"/>
</dbReference>
<dbReference type="Gene3D" id="3.30.750.24">
    <property type="entry name" value="STAS domain"/>
    <property type="match status" value="1"/>
</dbReference>
<dbReference type="InterPro" id="IPR051932">
    <property type="entry name" value="Bact_StressResp_Reg"/>
</dbReference>
<evidence type="ECO:0000313" key="5">
    <source>
        <dbReference type="Proteomes" id="UP001428290"/>
    </source>
</evidence>
<keyword evidence="2" id="KW-1133">Transmembrane helix</keyword>
<evidence type="ECO:0000259" key="3">
    <source>
        <dbReference type="PROSITE" id="PS50801"/>
    </source>
</evidence>
<comment type="caution">
    <text evidence="4">The sequence shown here is derived from an EMBL/GenBank/DDBJ whole genome shotgun (WGS) entry which is preliminary data.</text>
</comment>
<evidence type="ECO:0000256" key="2">
    <source>
        <dbReference type="SAM" id="Phobius"/>
    </source>
</evidence>
<dbReference type="PROSITE" id="PS50801">
    <property type="entry name" value="STAS"/>
    <property type="match status" value="1"/>
</dbReference>
<sequence>MQSTRIVDPDQLPDHLRLGRYLGLTAIAIYVGLFTGAGLTVMIPDASDFIMQSKIPLSGFAVLVQGLFFIAARFFARRNEINRSIYLMMLGCTLLPMTITFFNPIEWPLSVLYVFLMLIIAVQFVNSYNLKRISIVAWLSIFVIVFFGFLFNDQYNYPKINVLLIMITSGAPIVTMIISILFSFHRRLNLTLREVKRINYSLEESRDSLEQQVEQRTQQLQQTLGELQQRNQEQAAYVTQIEQQRQTIRELSVPVLPVSRDTLVLPIVGTVENERLRDLQAIALGEIQRRRAQRLLLDVTGLSWFDNDVAAGLLRLIDAAQLLGAKVALIGVRPEVAQALVNLGIVFDNVAIYRDLQSALN</sequence>
<feature type="transmembrane region" description="Helical" evidence="2">
    <location>
        <begin position="21"/>
        <end position="43"/>
    </location>
</feature>
<proteinExistence type="predicted"/>
<dbReference type="Pfam" id="PF01740">
    <property type="entry name" value="STAS"/>
    <property type="match status" value="1"/>
</dbReference>
<feature type="transmembrane region" description="Helical" evidence="2">
    <location>
        <begin position="111"/>
        <end position="128"/>
    </location>
</feature>
<keyword evidence="2" id="KW-0472">Membrane</keyword>
<keyword evidence="1" id="KW-0175">Coiled coil</keyword>
<reference evidence="4 5" key="1">
    <citation type="submission" date="2024-02" db="EMBL/GenBank/DDBJ databases">
        <title>Herpetosiphon gulosus NBRC 112829.</title>
        <authorList>
            <person name="Ichikawa N."/>
            <person name="Katano-Makiyama Y."/>
            <person name="Hidaka K."/>
        </authorList>
    </citation>
    <scope>NUCLEOTIDE SEQUENCE [LARGE SCALE GENOMIC DNA]</scope>
    <source>
        <strain evidence="4 5">NBRC 112829</strain>
    </source>
</reference>
<feature type="transmembrane region" description="Helical" evidence="2">
    <location>
        <begin position="85"/>
        <end position="105"/>
    </location>
</feature>
<keyword evidence="5" id="KW-1185">Reference proteome</keyword>
<dbReference type="EMBL" id="BAABRU010000001">
    <property type="protein sequence ID" value="GAA5526468.1"/>
    <property type="molecule type" value="Genomic_DNA"/>
</dbReference>
<dbReference type="SUPFAM" id="SSF52091">
    <property type="entry name" value="SpoIIaa-like"/>
    <property type="match status" value="1"/>
</dbReference>
<dbReference type="InterPro" id="IPR036513">
    <property type="entry name" value="STAS_dom_sf"/>
</dbReference>
<dbReference type="Proteomes" id="UP001428290">
    <property type="component" value="Unassembled WGS sequence"/>
</dbReference>
<dbReference type="PANTHER" id="PTHR33745:SF1">
    <property type="entry name" value="RSBT ANTAGONIST PROTEIN RSBS"/>
    <property type="match status" value="1"/>
</dbReference>
<feature type="transmembrane region" description="Helical" evidence="2">
    <location>
        <begin position="135"/>
        <end position="151"/>
    </location>
</feature>
<evidence type="ECO:0000313" key="4">
    <source>
        <dbReference type="EMBL" id="GAA5526468.1"/>
    </source>
</evidence>
<feature type="coiled-coil region" evidence="1">
    <location>
        <begin position="192"/>
        <end position="230"/>
    </location>
</feature>
<organism evidence="4 5">
    <name type="scientific">Herpetosiphon gulosus</name>
    <dbReference type="NCBI Taxonomy" id="1973496"/>
    <lineage>
        <taxon>Bacteria</taxon>
        <taxon>Bacillati</taxon>
        <taxon>Chloroflexota</taxon>
        <taxon>Chloroflexia</taxon>
        <taxon>Herpetosiphonales</taxon>
        <taxon>Herpetosiphonaceae</taxon>
        <taxon>Herpetosiphon</taxon>
    </lineage>
</organism>
<feature type="domain" description="STAS" evidence="3">
    <location>
        <begin position="252"/>
        <end position="361"/>
    </location>
</feature>
<evidence type="ECO:0000256" key="1">
    <source>
        <dbReference type="SAM" id="Coils"/>
    </source>
</evidence>
<feature type="transmembrane region" description="Helical" evidence="2">
    <location>
        <begin position="55"/>
        <end position="76"/>
    </location>
</feature>
<feature type="transmembrane region" description="Helical" evidence="2">
    <location>
        <begin position="163"/>
        <end position="184"/>
    </location>
</feature>